<protein>
    <submittedName>
        <fullName evidence="5">HipA domain-containing protein</fullName>
    </submittedName>
</protein>
<dbReference type="PANTHER" id="PTHR37419:SF8">
    <property type="entry name" value="TOXIN YJJJ"/>
    <property type="match status" value="1"/>
</dbReference>
<reference evidence="5" key="1">
    <citation type="submission" date="2023-03" db="EMBL/GenBank/DDBJ databases">
        <title>Andean soil-derived lignocellulolytic bacterial consortium as a source of novel taxa and putative plastic-active enzymes.</title>
        <authorList>
            <person name="Diaz-Garcia L."/>
            <person name="Chuvochina M."/>
            <person name="Feuerriegel G."/>
            <person name="Bunk B."/>
            <person name="Sproer C."/>
            <person name="Streit W.R."/>
            <person name="Rodriguez L.M."/>
            <person name="Overmann J."/>
            <person name="Jimenez D.J."/>
        </authorList>
    </citation>
    <scope>NUCLEOTIDE SEQUENCE</scope>
    <source>
        <strain evidence="5">MAG 876</strain>
    </source>
</reference>
<organism evidence="5 6">
    <name type="scientific">Candidatus Pseudomonas phytovorans</name>
    <dbReference type="NCBI Taxonomy" id="3121377"/>
    <lineage>
        <taxon>Bacteria</taxon>
        <taxon>Pseudomonadati</taxon>
        <taxon>Pseudomonadota</taxon>
        <taxon>Gammaproteobacteria</taxon>
        <taxon>Pseudomonadales</taxon>
        <taxon>Pseudomonadaceae</taxon>
        <taxon>Pseudomonas</taxon>
    </lineage>
</organism>
<sequence length="441" mass="48793">MYPLTLQVYSDGVWQDAMMLTFSRPEQGFNGPCTVAYEASYIRDNLDAYQSFAAKAVSARLPVDFDSFVLPAAPAFVHDIAPSGAAKRFLMAHVGQTKPDGISDDMFLLARSTPAPVGNMRIKESMSYLDSHAPMGFTRQDVVSRDQRFLEYAYEQGAAIGGATGAGGEAPKLLMTEGKDGLLYPDAALDDGQACRHWFIKFARNQGLNNDQDILRAEHLYYRALQTLGVETVATADIALEEGTKPSLWMRRFDREITLQGVQRLAVESIYSLSGVTQPGSRMDHGEALRNLVALWRLAGQEQQIDDLICEYLRRDLINKVLGNVDNHGRNMAVIRGANSVRLAPIYDLAPMVLDAEGITRTTKWAPGIERAGDIDWWAVCSSLADLITPELAFDRLKQDAARLLALPDLLSAAGLPDAVMNHPAVHLRLLEQRIEEWKLL</sequence>
<evidence type="ECO:0000259" key="4">
    <source>
        <dbReference type="Pfam" id="PF07804"/>
    </source>
</evidence>
<keyword evidence="3" id="KW-0418">Kinase</keyword>
<name>A0AAJ5WHH1_9PSED</name>
<dbReference type="InterPro" id="IPR016869">
    <property type="entry name" value="UCP028135_HipA-like"/>
</dbReference>
<dbReference type="PIRSF" id="PIRSF028135">
    <property type="entry name" value="UCP028135_HipA-like"/>
    <property type="match status" value="1"/>
</dbReference>
<dbReference type="AlphaFoldDB" id="A0AAJ5WHH1"/>
<dbReference type="EMBL" id="CP119325">
    <property type="protein sequence ID" value="WEK31074.1"/>
    <property type="molecule type" value="Genomic_DNA"/>
</dbReference>
<dbReference type="Pfam" id="PF07804">
    <property type="entry name" value="HipA_C"/>
    <property type="match status" value="1"/>
</dbReference>
<evidence type="ECO:0000256" key="1">
    <source>
        <dbReference type="ARBA" id="ARBA00010164"/>
    </source>
</evidence>
<evidence type="ECO:0000256" key="3">
    <source>
        <dbReference type="ARBA" id="ARBA00022777"/>
    </source>
</evidence>
<proteinExistence type="inferred from homology"/>
<dbReference type="Proteomes" id="UP001216329">
    <property type="component" value="Chromosome"/>
</dbReference>
<keyword evidence="2" id="KW-0808">Transferase</keyword>
<dbReference type="GO" id="GO:0004674">
    <property type="term" value="F:protein serine/threonine kinase activity"/>
    <property type="evidence" value="ECO:0007669"/>
    <property type="project" value="TreeGrafter"/>
</dbReference>
<comment type="similarity">
    <text evidence="1">Belongs to the HipA Ser/Thr kinase family.</text>
</comment>
<accession>A0AAJ5WHH1</accession>
<feature type="domain" description="HipA-like C-terminal" evidence="4">
    <location>
        <begin position="166"/>
        <end position="385"/>
    </location>
</feature>
<dbReference type="InterPro" id="IPR052028">
    <property type="entry name" value="HipA_Ser/Thr_kinase"/>
</dbReference>
<evidence type="ECO:0000313" key="6">
    <source>
        <dbReference type="Proteomes" id="UP001216329"/>
    </source>
</evidence>
<evidence type="ECO:0000256" key="2">
    <source>
        <dbReference type="ARBA" id="ARBA00022679"/>
    </source>
</evidence>
<gene>
    <name evidence="5" type="ORF">P0Y58_02475</name>
</gene>
<dbReference type="PANTHER" id="PTHR37419">
    <property type="entry name" value="SERINE/THREONINE-PROTEIN KINASE TOXIN HIPA"/>
    <property type="match status" value="1"/>
</dbReference>
<evidence type="ECO:0000313" key="5">
    <source>
        <dbReference type="EMBL" id="WEK31074.1"/>
    </source>
</evidence>
<dbReference type="InterPro" id="IPR012893">
    <property type="entry name" value="HipA-like_C"/>
</dbReference>
<dbReference type="GO" id="GO:0005829">
    <property type="term" value="C:cytosol"/>
    <property type="evidence" value="ECO:0007669"/>
    <property type="project" value="TreeGrafter"/>
</dbReference>